<dbReference type="InterPro" id="IPR050581">
    <property type="entry name" value="CRR_secretory_protein"/>
</dbReference>
<organism evidence="3 4">
    <name type="scientific">Arabidopsis thaliana x Arabidopsis arenosa</name>
    <dbReference type="NCBI Taxonomy" id="1240361"/>
    <lineage>
        <taxon>Eukaryota</taxon>
        <taxon>Viridiplantae</taxon>
        <taxon>Streptophyta</taxon>
        <taxon>Embryophyta</taxon>
        <taxon>Tracheophyta</taxon>
        <taxon>Spermatophyta</taxon>
        <taxon>Magnoliopsida</taxon>
        <taxon>eudicotyledons</taxon>
        <taxon>Gunneridae</taxon>
        <taxon>Pentapetalae</taxon>
        <taxon>rosids</taxon>
        <taxon>malvids</taxon>
        <taxon>Brassicales</taxon>
        <taxon>Brassicaceae</taxon>
        <taxon>Camelineae</taxon>
        <taxon>Arabidopsis</taxon>
    </lineage>
</organism>
<keyword evidence="1" id="KW-0732">Signal</keyword>
<reference evidence="3 4" key="1">
    <citation type="submission" date="2020-12" db="EMBL/GenBank/DDBJ databases">
        <title>Concerted genomic and epigenomic changes stabilize Arabidopsis allopolyploids.</title>
        <authorList>
            <person name="Chen Z."/>
        </authorList>
    </citation>
    <scope>NUCLEOTIDE SEQUENCE [LARGE SCALE GENOMIC DNA]</scope>
    <source>
        <strain evidence="3">Allo738</strain>
        <tissue evidence="3">Leaf</tissue>
    </source>
</reference>
<feature type="domain" description="Gnk2-homologous" evidence="2">
    <location>
        <begin position="33"/>
        <end position="136"/>
    </location>
</feature>
<feature type="signal peptide" evidence="1">
    <location>
        <begin position="1"/>
        <end position="26"/>
    </location>
</feature>
<dbReference type="PANTHER" id="PTHR32411">
    <property type="entry name" value="CYSTEINE-RICH REPEAT SECRETORY PROTEIN 38-RELATED"/>
    <property type="match status" value="1"/>
</dbReference>
<dbReference type="PROSITE" id="PS51473">
    <property type="entry name" value="GNK2"/>
    <property type="match status" value="14"/>
</dbReference>
<feature type="domain" description="Gnk2-homologous" evidence="2">
    <location>
        <begin position="1261"/>
        <end position="1370"/>
    </location>
</feature>
<evidence type="ECO:0000259" key="2">
    <source>
        <dbReference type="PROSITE" id="PS51473"/>
    </source>
</evidence>
<feature type="domain" description="Gnk2-homologous" evidence="2">
    <location>
        <begin position="142"/>
        <end position="253"/>
    </location>
</feature>
<comment type="caution">
    <text evidence="3">The sequence shown here is derived from an EMBL/GenBank/DDBJ whole genome shotgun (WGS) entry which is preliminary data.</text>
</comment>
<feature type="domain" description="Gnk2-homologous" evidence="2">
    <location>
        <begin position="258"/>
        <end position="371"/>
    </location>
</feature>
<protein>
    <submittedName>
        <fullName evidence="3">Gnk2-homologous domain</fullName>
    </submittedName>
</protein>
<dbReference type="InterPro" id="IPR002902">
    <property type="entry name" value="GNK2"/>
</dbReference>
<evidence type="ECO:0000256" key="1">
    <source>
        <dbReference type="SAM" id="SignalP"/>
    </source>
</evidence>
<feature type="domain" description="Gnk2-homologous" evidence="2">
    <location>
        <begin position="705"/>
        <end position="807"/>
    </location>
</feature>
<feature type="domain" description="Gnk2-homologous" evidence="2">
    <location>
        <begin position="1574"/>
        <end position="1676"/>
    </location>
</feature>
<evidence type="ECO:0000313" key="4">
    <source>
        <dbReference type="Proteomes" id="UP000694240"/>
    </source>
</evidence>
<feature type="domain" description="Gnk2-homologous" evidence="2">
    <location>
        <begin position="1038"/>
        <end position="1147"/>
    </location>
</feature>
<sequence length="1792" mass="202873">MSSVFGSVPILAMVAIQLLLIRSVSSLNLTNAYLHHKCINTEGKYKQGSDFEKNLNLVLSTITSIGNFRDGFRYTEEGEDPNNVFVMFQCRGDSYWSKCPPCISTAVSGLRRRCPRNKGAIIWYDQCLLKISSVGSFNKIDYENDFYVSNPNNMSDRELFNKETSALLEKLAYKASDRNNLDGKQLVLYAAGEKRIGTNKVYAMVQCTKNLIFTKCLECLEGILRKFPECCDGKRGGRVLGTTCNFSAVDFNISKINYENNFSLHNPNKVSGDIKSFNKEIMALLEELTLKANSIDNMDDGKMALYASGEKRLGTKKVYAMVQCMRDLVRPKMCKECLENIIKEFPKCCDGKQGGRILGTSCDFSAVETPTSPSATPALPRAFPGRCPRNKGGIIWFDQCFVEITAIEFMEVNYDNNFYMHNPNKVIGDAKSFNKETMAFLEQLTLEANRKDNMEDGMMALYAAREMMVGTKKLYAMVQCTRDVFMFKTLCKECLERIISEFPKCCDGKQGGRVLGTSCNFRHTSHGEAPNSVNVVFQCRGDSYGPKCGSCYATAVAGLRKRCQRYKGAIIWYDQCLLKVSTINSPPTKMDYENTFPMHNPNNINGDTASFNQKTKDFLYELVLKADKLKADGTGLLYYAAGEKRLGKNTLYAMVQCTLDIFHCKVCLEWSIKELSKCCKGKQGARVLGTSCNVSASSLNLTNEYLNHKCRVDQGKYQPGSEYEKELNTLSRSVATHHFTDGFTHMSNSRDTKSITIIFQCRGDSYRSKCNSCYATAFAGFRRRCPRNKGGIIWYDQCFLDVSMINDNSPRRMNYENVFSMHNPNNVRGNANSFNKKTTDFLYKLIGKADRIDVDGINFLYYAAGEMRLGKQTLYAMVQCAKDILSCKDCLEWSIKELSKCCDGKQGARVVGTICNLSVSSLNLTNGYLHHKCRVNQGKYKPGSKYEKDLDSLTRFVAADKFKDGFVHSSNSVGPNSTTIIFQCRGDSYESNCRTCYDTAVVGFRKRCPRNKGGIIWYDQCFLDVSMINDPVPRKINKKDTFAMHNPNNVRGDTKLFSKKTNDFLQQLVVKADKPDVDGIGLLYYAAGEMRIGREKLYAMVQCAKDLVDCKSCLEWSIKELSKCCDGKRGARFLGTSCNLSVSSLNLTNEYLNHKCFVSEGKYKHGDKYENNLNVLNRNVLSYDLTSGFLHVSHGDGPDSVTFILQCRGDSFGSNCRTCYTTAIDGFHRRCQRNKGGIIWYDQCFIVISTIKPQLPRKIDFKNTFSMHNPNNVSNEPGSFDKATRDFLYELVRKASYPTVVEHQSTYYAAGEKKLGKKKLYAMMQCASDILQCKVCLEWCIRELPKCCDGKQGGRILEVLFIGSVSSLNLTNDYLNHKCLVSEGNYKPGDEYEVNLNFLTKSVPTYDFPDGFLRISRGDVPNFVTVMLQCRGDSYESKCRSCYATALAGLRRRCGRHKGGIIWYDQCLLIISSIIDDKPRKIDYRNTFSMHNPNNVNEDIGSFNKKTRDFLNELVQKAIKPDGVNLKPPPGKESKSNTMYSSYSLSKHLVSIPILAIQLLLIRSISSLNLTNDYLNHKCLVSQGKYRPGDKYEDNLNFLTREVLNYNFPDGFIHISYGEAPSFVAVILQCRGDSYDSKCLSCYATALSGLRRRCQRNKGRVIWYDQCFLFINSIKSSPRKNDYRNAFSMHNPNNMIQDTELFNKKTRDFLYELMLEATTPNRTSMLYAAGEKKLGRKKLYAMVQCAQDILRCKGCLEWSINELSKCCHSKQGARVLGTECTLRYELYPFLRS</sequence>
<feature type="chain" id="PRO_5035824009" evidence="1">
    <location>
        <begin position="27"/>
        <end position="1792"/>
    </location>
</feature>
<dbReference type="CDD" id="cd23509">
    <property type="entry name" value="Gnk2-like"/>
    <property type="match status" value="15"/>
</dbReference>
<evidence type="ECO:0000313" key="3">
    <source>
        <dbReference type="EMBL" id="KAG7578218.1"/>
    </source>
</evidence>
<feature type="domain" description="Gnk2-homologous" evidence="2">
    <location>
        <begin position="414"/>
        <end position="528"/>
    </location>
</feature>
<keyword evidence="4" id="KW-1185">Reference proteome</keyword>
<feature type="domain" description="Gnk2-homologous" evidence="2">
    <location>
        <begin position="928"/>
        <end position="1030"/>
    </location>
</feature>
<accession>A0A8T2AVJ4</accession>
<feature type="domain" description="Gnk2-homologous" evidence="2">
    <location>
        <begin position="815"/>
        <end position="924"/>
    </location>
</feature>
<feature type="domain" description="Gnk2-homologous" evidence="2">
    <location>
        <begin position="1151"/>
        <end position="1253"/>
    </location>
</feature>
<feature type="domain" description="Gnk2-homologous" evidence="2">
    <location>
        <begin position="1683"/>
        <end position="1789"/>
    </location>
</feature>
<feature type="domain" description="Gnk2-homologous" evidence="2">
    <location>
        <begin position="1374"/>
        <end position="1476"/>
    </location>
</feature>
<proteinExistence type="predicted"/>
<name>A0A8T2AVJ4_9BRAS</name>
<dbReference type="Pfam" id="PF01657">
    <property type="entry name" value="Stress-antifung"/>
    <property type="match status" value="14"/>
</dbReference>
<feature type="domain" description="Gnk2-homologous" evidence="2">
    <location>
        <begin position="592"/>
        <end position="701"/>
    </location>
</feature>
<dbReference type="EMBL" id="JAEFBK010000008">
    <property type="protein sequence ID" value="KAG7578218.1"/>
    <property type="molecule type" value="Genomic_DNA"/>
</dbReference>
<gene>
    <name evidence="3" type="ORF">ISN45_Aa03g024260</name>
</gene>
<dbReference type="Proteomes" id="UP000694240">
    <property type="component" value="Chromosome 8"/>
</dbReference>
<dbReference type="PANTHER" id="PTHR32411:SF54">
    <property type="entry name" value="CYSTEINE-RICH REPEAT SECRETORY PROTEIN 29-RELATED"/>
    <property type="match status" value="1"/>
</dbReference>